<dbReference type="Gene3D" id="3.90.1200.10">
    <property type="match status" value="1"/>
</dbReference>
<protein>
    <submittedName>
        <fullName evidence="2">Aminoglycoside phosphotransferase</fullName>
    </submittedName>
</protein>
<dbReference type="InterPro" id="IPR011009">
    <property type="entry name" value="Kinase-like_dom_sf"/>
</dbReference>
<dbReference type="InterPro" id="IPR004119">
    <property type="entry name" value="EcKL"/>
</dbReference>
<dbReference type="InterPro" id="IPR052961">
    <property type="entry name" value="Oxido-Kinase-like_Enzymes"/>
</dbReference>
<dbReference type="SMART" id="SM00587">
    <property type="entry name" value="CHK"/>
    <property type="match status" value="1"/>
</dbReference>
<dbReference type="SUPFAM" id="SSF56112">
    <property type="entry name" value="Protein kinase-like (PK-like)"/>
    <property type="match status" value="1"/>
</dbReference>
<keyword evidence="3" id="KW-1185">Reference proteome</keyword>
<comment type="caution">
    <text evidence="2">The sequence shown here is derived from an EMBL/GenBank/DDBJ whole genome shotgun (WGS) entry which is preliminary data.</text>
</comment>
<dbReference type="PANTHER" id="PTHR23020">
    <property type="entry name" value="UNCHARACTERIZED NUCLEAR HORMONE RECEPTOR-RELATED"/>
    <property type="match status" value="1"/>
</dbReference>
<dbReference type="Proteomes" id="UP000604475">
    <property type="component" value="Unassembled WGS sequence"/>
</dbReference>
<dbReference type="Pfam" id="PF02958">
    <property type="entry name" value="EcKL"/>
    <property type="match status" value="1"/>
</dbReference>
<dbReference type="PANTHER" id="PTHR23020:SF41">
    <property type="entry name" value="AMINOGLYCOSIDE PHOSPHOTRANSFERASE DOMAIN-CONTAINING PROTEIN"/>
    <property type="match status" value="1"/>
</dbReference>
<accession>A0A937RLY4</accession>
<dbReference type="RefSeq" id="WP_203006203.1">
    <property type="nucleotide sequence ID" value="NZ_JADWYU010000245.1"/>
</dbReference>
<evidence type="ECO:0000313" key="3">
    <source>
        <dbReference type="Proteomes" id="UP000604475"/>
    </source>
</evidence>
<reference evidence="2" key="1">
    <citation type="submission" date="2020-12" db="EMBL/GenBank/DDBJ databases">
        <title>Genomic characterization of non-nitrogen-fixing Frankia strains.</title>
        <authorList>
            <person name="Carlos-Shanley C."/>
            <person name="Guerra T."/>
            <person name="Hahn D."/>
        </authorList>
    </citation>
    <scope>NUCLEOTIDE SEQUENCE</scope>
    <source>
        <strain evidence="2">CN6</strain>
    </source>
</reference>
<organism evidence="2 3">
    <name type="scientific">Frankia nepalensis</name>
    <dbReference type="NCBI Taxonomy" id="1836974"/>
    <lineage>
        <taxon>Bacteria</taxon>
        <taxon>Bacillati</taxon>
        <taxon>Actinomycetota</taxon>
        <taxon>Actinomycetes</taxon>
        <taxon>Frankiales</taxon>
        <taxon>Frankiaceae</taxon>
        <taxon>Frankia</taxon>
    </lineage>
</organism>
<dbReference type="InterPro" id="IPR015897">
    <property type="entry name" value="CHK_kinase-like"/>
</dbReference>
<dbReference type="AlphaFoldDB" id="A0A937RLY4"/>
<proteinExistence type="predicted"/>
<feature type="domain" description="CHK kinase-like" evidence="1">
    <location>
        <begin position="125"/>
        <end position="304"/>
    </location>
</feature>
<name>A0A937RLY4_9ACTN</name>
<evidence type="ECO:0000259" key="1">
    <source>
        <dbReference type="SMART" id="SM00587"/>
    </source>
</evidence>
<sequence>MATGEANTTTEPAPLRVPADWADVTPQWMTAALADHHPDAEVRDATLVTRDDGTNRRARFELTYAAGSGPARVFLKAEGIHREVHARNGNLFNESELYASREPLPLDHPLCYRAVIDRPGLDYVLVMEDVTDRGGDPRDSTRPLTVDQVANGLRGLARLHSRYWEFTAATRPKLAWVQTWAPTEGFQIGLRRFTPRGLERGAHSLPAEVTKYDGDGIVDLWASYVATLDRGPLTLLHADAHIGNTYVLPGDDVGFLDWQVVRRGAWPQDVAYFLVGALTVEDRRRAERDLLGEYLAALDVPARTRPSADDAWLHYRACAAYGLAIWLSTLGTDGYQSQEISLLLAERYAAAFVDLETEPALARLQA</sequence>
<gene>
    <name evidence="2" type="ORF">I7412_16925</name>
</gene>
<dbReference type="EMBL" id="JAEACQ010000195">
    <property type="protein sequence ID" value="MBL7628808.1"/>
    <property type="molecule type" value="Genomic_DNA"/>
</dbReference>
<evidence type="ECO:0000313" key="2">
    <source>
        <dbReference type="EMBL" id="MBL7628808.1"/>
    </source>
</evidence>